<dbReference type="RefSeq" id="WP_278099588.1">
    <property type="nucleotide sequence ID" value="NZ_CP091092.1"/>
</dbReference>
<dbReference type="Pfam" id="PF04023">
    <property type="entry name" value="FeoA"/>
    <property type="match status" value="1"/>
</dbReference>
<dbReference type="SUPFAM" id="SSF47979">
    <property type="entry name" value="Iron-dependent repressor protein, dimerization domain"/>
    <property type="match status" value="1"/>
</dbReference>
<dbReference type="PANTHER" id="PTHR33238:SF7">
    <property type="entry name" value="IRON-DEPENDENT TRANSCRIPTIONAL REGULATOR"/>
    <property type="match status" value="1"/>
</dbReference>
<dbReference type="SMART" id="SM00899">
    <property type="entry name" value="FeoA"/>
    <property type="match status" value="1"/>
</dbReference>
<feature type="domain" description="Ferrous iron transporter FeoA-like" evidence="2">
    <location>
        <begin position="144"/>
        <end position="215"/>
    </location>
</feature>
<keyword evidence="1" id="KW-0408">Iron</keyword>
<dbReference type="SUPFAM" id="SSF50037">
    <property type="entry name" value="C-terminal domain of transcriptional repressors"/>
    <property type="match status" value="1"/>
</dbReference>
<organism evidence="3 4">
    <name type="scientific">Methanomicrobium antiquum</name>
    <dbReference type="NCBI Taxonomy" id="487686"/>
    <lineage>
        <taxon>Archaea</taxon>
        <taxon>Methanobacteriati</taxon>
        <taxon>Methanobacteriota</taxon>
        <taxon>Stenosarchaea group</taxon>
        <taxon>Methanomicrobia</taxon>
        <taxon>Methanomicrobiales</taxon>
        <taxon>Methanomicrobiaceae</taxon>
        <taxon>Methanomicrobium</taxon>
    </lineage>
</organism>
<dbReference type="GO" id="GO:0003700">
    <property type="term" value="F:DNA-binding transcription factor activity"/>
    <property type="evidence" value="ECO:0007669"/>
    <property type="project" value="InterPro"/>
</dbReference>
<dbReference type="InterPro" id="IPR001367">
    <property type="entry name" value="Fe_dep_repressor"/>
</dbReference>
<dbReference type="InterPro" id="IPR022689">
    <property type="entry name" value="Iron_dep_repressor"/>
</dbReference>
<evidence type="ECO:0000259" key="2">
    <source>
        <dbReference type="SMART" id="SM00899"/>
    </source>
</evidence>
<dbReference type="Gene3D" id="2.30.30.90">
    <property type="match status" value="1"/>
</dbReference>
<reference evidence="3" key="1">
    <citation type="submission" date="2022-01" db="EMBL/GenBank/DDBJ databases">
        <title>Complete genome of Methanomicrobium antiquum DSM 21220.</title>
        <authorList>
            <person name="Chen S.-C."/>
            <person name="You Y.-T."/>
            <person name="Zhou Y.-Z."/>
            <person name="Lai M.-C."/>
        </authorList>
    </citation>
    <scope>NUCLEOTIDE SEQUENCE</scope>
    <source>
        <strain evidence="3">DSM 21220</strain>
    </source>
</reference>
<dbReference type="KEGG" id="manq:L1994_11545"/>
<dbReference type="InterPro" id="IPR007167">
    <property type="entry name" value="Fe-transptr_FeoA-like"/>
</dbReference>
<name>A0AAF0FRL9_9EURY</name>
<evidence type="ECO:0000313" key="4">
    <source>
        <dbReference type="Proteomes" id="UP001218895"/>
    </source>
</evidence>
<sequence length="216" mass="23930">MQSDECEDYLESIINKSISDKKGSSLDILSKIIGKTQSEIKEDLLELETLGYIIFEDDDKIALTEKGRKTGECTIKKHRVLESFLTEMLGMEPDAASKEACILEHGASDDTIKRLKTYLGGPGRCRRGRAMQEGHFQRSGCMGIPLTSFAENETVRILYTKGKAGCTNRLHDLGVIPGETIEIKRRLSNGAMVVVIKSCEVGLSPEIADSVFVWKI</sequence>
<dbReference type="Proteomes" id="UP001218895">
    <property type="component" value="Chromosome"/>
</dbReference>
<dbReference type="InterPro" id="IPR008988">
    <property type="entry name" value="Transcriptional_repressor_C"/>
</dbReference>
<dbReference type="InterPro" id="IPR050536">
    <property type="entry name" value="DtxR_MntR_Metal-Reg"/>
</dbReference>
<proteinExistence type="predicted"/>
<dbReference type="PANTHER" id="PTHR33238">
    <property type="entry name" value="IRON (METAL) DEPENDENT REPRESSOR, DTXR FAMILY"/>
    <property type="match status" value="1"/>
</dbReference>
<dbReference type="GeneID" id="79951044"/>
<dbReference type="EMBL" id="CP091092">
    <property type="protein sequence ID" value="WFN36751.1"/>
    <property type="molecule type" value="Genomic_DNA"/>
</dbReference>
<dbReference type="SMART" id="SM00529">
    <property type="entry name" value="HTH_DTXR"/>
    <property type="match status" value="1"/>
</dbReference>
<dbReference type="Pfam" id="PF02742">
    <property type="entry name" value="Fe_dep_repr_C"/>
    <property type="match status" value="1"/>
</dbReference>
<evidence type="ECO:0000313" key="3">
    <source>
        <dbReference type="EMBL" id="WFN36751.1"/>
    </source>
</evidence>
<dbReference type="AlphaFoldDB" id="A0AAF0FRL9"/>
<dbReference type="InterPro" id="IPR036388">
    <property type="entry name" value="WH-like_DNA-bd_sf"/>
</dbReference>
<accession>A0AAF0FRL9</accession>
<dbReference type="InterPro" id="IPR038157">
    <property type="entry name" value="FeoA_core_dom"/>
</dbReference>
<dbReference type="InterPro" id="IPR036421">
    <property type="entry name" value="Fe_dep_repressor_sf"/>
</dbReference>
<dbReference type="GO" id="GO:0046983">
    <property type="term" value="F:protein dimerization activity"/>
    <property type="evidence" value="ECO:0007669"/>
    <property type="project" value="InterPro"/>
</dbReference>
<protein>
    <submittedName>
        <fullName evidence="3">Metal-dependent transcriptional regulator</fullName>
    </submittedName>
</protein>
<keyword evidence="4" id="KW-1185">Reference proteome</keyword>
<gene>
    <name evidence="3" type="ORF">L1994_11545</name>
</gene>
<dbReference type="GO" id="GO:0046914">
    <property type="term" value="F:transition metal ion binding"/>
    <property type="evidence" value="ECO:0007669"/>
    <property type="project" value="InterPro"/>
</dbReference>
<evidence type="ECO:0000256" key="1">
    <source>
        <dbReference type="ARBA" id="ARBA00023004"/>
    </source>
</evidence>
<dbReference type="Gene3D" id="1.10.10.10">
    <property type="entry name" value="Winged helix-like DNA-binding domain superfamily/Winged helix DNA-binding domain"/>
    <property type="match status" value="1"/>
</dbReference>